<dbReference type="SUPFAM" id="SSF58104">
    <property type="entry name" value="Methyl-accepting chemotaxis protein (MCP) signaling domain"/>
    <property type="match status" value="1"/>
</dbReference>
<dbReference type="InterPro" id="IPR003660">
    <property type="entry name" value="HAMP_dom"/>
</dbReference>
<keyword evidence="8" id="KW-0675">Receptor</keyword>
<dbReference type="EMBL" id="CGIH01000051">
    <property type="protein sequence ID" value="CFY08941.1"/>
    <property type="molecule type" value="Genomic_DNA"/>
</dbReference>
<dbReference type="Pfam" id="PF00015">
    <property type="entry name" value="MCPsignal"/>
    <property type="match status" value="1"/>
</dbReference>
<dbReference type="PANTHER" id="PTHR32089">
    <property type="entry name" value="METHYL-ACCEPTING CHEMOTAXIS PROTEIN MCPB"/>
    <property type="match status" value="1"/>
</dbReference>
<sequence>MKIRRLQTLSIKAQITGTIIIILLIAFSCLLLLTLQLQKKQIVSMTAIQLQDSAQDVTEKASILRATVDSRQYDGKLTYYLAKQRAEYLSRGYHLSQFIISRSSIIMKFGDMTEIPLHPQQQAQIFNQKRGIMYTEYGNKDYALAYDYNLENQTAVLLILPAADYLRPVNVLKNSILTLSIITMLAAAMIILQMVKYLTRPIYILAQSAGEVESGVLRSQSYPRRMPRELKVLAGSFGNMINTIKKFIASLQEVVQQLNRTSQKLSQSSAEVKEESTSISAQLQTINRQVHEQMESMDRIRHTVDNLLHSTSIINSMNQLSVDISRQIFEQSQSGRSTMERLTHQIAGVYHSSRDTHSALQRHNQRVEEIAAFNASVETIAKQIKLLALNATIEAARAGQAGNSFGIVAEEISKLSQETYRFSNETTHIINEMLEDFIALKDSFQTVFDEAQSSSDLISLSGDIFQSIYEKTDQNKQAISDVAHECQAISEQIRQLANDERRIYDNALQVSNSIPAMLNSALHQTQNTELTLQSSMQLAGLAGQLKELVGSLDT</sequence>
<evidence type="ECO:0000313" key="9">
    <source>
        <dbReference type="Proteomes" id="UP000045545"/>
    </source>
</evidence>
<dbReference type="GO" id="GO:0016020">
    <property type="term" value="C:membrane"/>
    <property type="evidence" value="ECO:0007669"/>
    <property type="project" value="InterPro"/>
</dbReference>
<evidence type="ECO:0000256" key="5">
    <source>
        <dbReference type="SAM" id="Phobius"/>
    </source>
</evidence>
<dbReference type="OrthoDB" id="1706317at2"/>
<dbReference type="RefSeq" id="WP_046499994.1">
    <property type="nucleotide sequence ID" value="NZ_CGIH01000051.1"/>
</dbReference>
<dbReference type="GO" id="GO:0004888">
    <property type="term" value="F:transmembrane signaling receptor activity"/>
    <property type="evidence" value="ECO:0007669"/>
    <property type="project" value="InterPro"/>
</dbReference>
<keyword evidence="5" id="KW-1133">Transmembrane helix</keyword>
<evidence type="ECO:0000256" key="1">
    <source>
        <dbReference type="ARBA" id="ARBA00023224"/>
    </source>
</evidence>
<comment type="similarity">
    <text evidence="2">Belongs to the methyl-accepting chemotaxis (MCP) protein family.</text>
</comment>
<keyword evidence="5" id="KW-0472">Membrane</keyword>
<reference evidence="8 9" key="1">
    <citation type="submission" date="2015-03" db="EMBL/GenBank/DDBJ databases">
        <authorList>
            <person name="Murphy D."/>
        </authorList>
    </citation>
    <scope>NUCLEOTIDE SEQUENCE [LARGE SCALE GENOMIC DNA]</scope>
    <source>
        <strain evidence="8 9">OL-4</strain>
    </source>
</reference>
<accession>A0A0E4C9Q0</accession>
<dbReference type="Gene3D" id="1.10.287.950">
    <property type="entry name" value="Methyl-accepting chemotaxis protein"/>
    <property type="match status" value="1"/>
</dbReference>
<proteinExistence type="inferred from homology"/>
<name>A0A0E4C9Q0_9FIRM</name>
<gene>
    <name evidence="8" type="ORF">2700</name>
</gene>
<protein>
    <submittedName>
        <fullName evidence="8">Chemotaxis methyl-accepting receptor</fullName>
    </submittedName>
</protein>
<keyword evidence="4" id="KW-0175">Coiled coil</keyword>
<evidence type="ECO:0000313" key="8">
    <source>
        <dbReference type="EMBL" id="CFY08941.1"/>
    </source>
</evidence>
<dbReference type="PROSITE" id="PS50111">
    <property type="entry name" value="CHEMOTAXIS_TRANSDUC_2"/>
    <property type="match status" value="1"/>
</dbReference>
<dbReference type="GO" id="GO:0006935">
    <property type="term" value="P:chemotaxis"/>
    <property type="evidence" value="ECO:0007669"/>
    <property type="project" value="InterPro"/>
</dbReference>
<organism evidence="8 9">
    <name type="scientific">Syntrophomonas zehnderi OL-4</name>
    <dbReference type="NCBI Taxonomy" id="690567"/>
    <lineage>
        <taxon>Bacteria</taxon>
        <taxon>Bacillati</taxon>
        <taxon>Bacillota</taxon>
        <taxon>Clostridia</taxon>
        <taxon>Eubacteriales</taxon>
        <taxon>Syntrophomonadaceae</taxon>
        <taxon>Syntrophomonas</taxon>
    </lineage>
</organism>
<keyword evidence="9" id="KW-1185">Reference proteome</keyword>
<keyword evidence="1 3" id="KW-0807">Transducer</keyword>
<dbReference type="InterPro" id="IPR004089">
    <property type="entry name" value="MCPsignal_dom"/>
</dbReference>
<feature type="domain" description="Methyl-accepting transducer" evidence="6">
    <location>
        <begin position="268"/>
        <end position="504"/>
    </location>
</feature>
<dbReference type="InterPro" id="IPR004090">
    <property type="entry name" value="Chemotax_Me-accpt_rcpt"/>
</dbReference>
<evidence type="ECO:0000256" key="3">
    <source>
        <dbReference type="PROSITE-ProRule" id="PRU00284"/>
    </source>
</evidence>
<dbReference type="GO" id="GO:0007165">
    <property type="term" value="P:signal transduction"/>
    <property type="evidence" value="ECO:0007669"/>
    <property type="project" value="UniProtKB-KW"/>
</dbReference>
<dbReference type="PROSITE" id="PS51257">
    <property type="entry name" value="PROKAR_LIPOPROTEIN"/>
    <property type="match status" value="1"/>
</dbReference>
<feature type="transmembrane region" description="Helical" evidence="5">
    <location>
        <begin position="176"/>
        <end position="195"/>
    </location>
</feature>
<dbReference type="PRINTS" id="PR00260">
    <property type="entry name" value="CHEMTRNSDUCR"/>
</dbReference>
<evidence type="ECO:0000256" key="4">
    <source>
        <dbReference type="SAM" id="Coils"/>
    </source>
</evidence>
<dbReference type="PROSITE" id="PS50885">
    <property type="entry name" value="HAMP"/>
    <property type="match status" value="1"/>
</dbReference>
<dbReference type="SMART" id="SM00283">
    <property type="entry name" value="MA"/>
    <property type="match status" value="1"/>
</dbReference>
<evidence type="ECO:0000259" key="7">
    <source>
        <dbReference type="PROSITE" id="PS50885"/>
    </source>
</evidence>
<feature type="transmembrane region" description="Helical" evidence="5">
    <location>
        <begin position="15"/>
        <end position="35"/>
    </location>
</feature>
<evidence type="ECO:0000256" key="2">
    <source>
        <dbReference type="ARBA" id="ARBA00029447"/>
    </source>
</evidence>
<dbReference type="AlphaFoldDB" id="A0A0E4C9Q0"/>
<dbReference type="Proteomes" id="UP000045545">
    <property type="component" value="Unassembled WGS sequence"/>
</dbReference>
<feature type="coiled-coil region" evidence="4">
    <location>
        <begin position="248"/>
        <end position="275"/>
    </location>
</feature>
<keyword evidence="5" id="KW-0812">Transmembrane</keyword>
<feature type="domain" description="HAMP" evidence="7">
    <location>
        <begin position="196"/>
        <end position="249"/>
    </location>
</feature>
<dbReference type="STRING" id="690567.2700"/>
<evidence type="ECO:0000259" key="6">
    <source>
        <dbReference type="PROSITE" id="PS50111"/>
    </source>
</evidence>
<dbReference type="PANTHER" id="PTHR32089:SF112">
    <property type="entry name" value="LYSOZYME-LIKE PROTEIN-RELATED"/>
    <property type="match status" value="1"/>
</dbReference>